<dbReference type="Pfam" id="PF05488">
    <property type="entry name" value="PAAR_motif"/>
    <property type="match status" value="1"/>
</dbReference>
<feature type="region of interest" description="Disordered" evidence="1">
    <location>
        <begin position="1"/>
        <end position="23"/>
    </location>
</feature>
<dbReference type="EMBL" id="FUXP01000001">
    <property type="protein sequence ID" value="SJZ76083.1"/>
    <property type="molecule type" value="Genomic_DNA"/>
</dbReference>
<dbReference type="AlphaFoldDB" id="A0A1T4NAI3"/>
<dbReference type="InterPro" id="IPR008727">
    <property type="entry name" value="PAAR_motif"/>
</dbReference>
<dbReference type="Proteomes" id="UP000190061">
    <property type="component" value="Unassembled WGS sequence"/>
</dbReference>
<evidence type="ECO:0000313" key="3">
    <source>
        <dbReference type="Proteomes" id="UP000190061"/>
    </source>
</evidence>
<organism evidence="2 3">
    <name type="scientific">Lysobacter spongiicola DSM 21749</name>
    <dbReference type="NCBI Taxonomy" id="1122188"/>
    <lineage>
        <taxon>Bacteria</taxon>
        <taxon>Pseudomonadati</taxon>
        <taxon>Pseudomonadota</taxon>
        <taxon>Gammaproteobacteria</taxon>
        <taxon>Lysobacterales</taxon>
        <taxon>Lysobacteraceae</taxon>
        <taxon>Novilysobacter</taxon>
    </lineage>
</organism>
<dbReference type="CDD" id="cd14744">
    <property type="entry name" value="PAAR_CT_2"/>
    <property type="match status" value="1"/>
</dbReference>
<name>A0A1T4NAI3_9GAMM</name>
<evidence type="ECO:0000313" key="2">
    <source>
        <dbReference type="EMBL" id="SJZ76083.1"/>
    </source>
</evidence>
<gene>
    <name evidence="2" type="ORF">SAMN02745674_00799</name>
</gene>
<keyword evidence="3" id="KW-1185">Reference proteome</keyword>
<evidence type="ECO:0000256" key="1">
    <source>
        <dbReference type="SAM" id="MobiDB-lite"/>
    </source>
</evidence>
<dbReference type="STRING" id="1122188.SAMN02745674_00799"/>
<dbReference type="RefSeq" id="WP_234987686.1">
    <property type="nucleotide sequence ID" value="NZ_FUXP01000001.1"/>
</dbReference>
<accession>A0A1T4NAI3</accession>
<sequence>MTRMWAVEGDSTTSGGRVVTGSPFTDIDGSPVARIGDSATCPKHNGTFPIVDGDPTTIIDGQPVALHGSRLACGCGILAVRQTRVHLEASGVEATEPPLFATPTTLGASPDSFAAAYDEAFVLRAESGEPLVGRAYRIVGAEGRTEEGVTDGNGRTHLLASQYSETLVLELKEEGP</sequence>
<proteinExistence type="predicted"/>
<reference evidence="2 3" key="1">
    <citation type="submission" date="2017-02" db="EMBL/GenBank/DDBJ databases">
        <authorList>
            <person name="Peterson S.W."/>
        </authorList>
    </citation>
    <scope>NUCLEOTIDE SEQUENCE [LARGE SCALE GENOMIC DNA]</scope>
    <source>
        <strain evidence="2 3">DSM 21749</strain>
    </source>
</reference>
<dbReference type="Gene3D" id="2.60.200.60">
    <property type="match status" value="1"/>
</dbReference>
<protein>
    <submittedName>
        <fullName evidence="2">Zn-binding Pro-Ala-Ala-Arg (PAAR) domain-containing protein, incolved in TypeVI secretion</fullName>
    </submittedName>
</protein>